<dbReference type="PRINTS" id="PR00149">
    <property type="entry name" value="FUMRATELYASE"/>
</dbReference>
<evidence type="ECO:0000313" key="12">
    <source>
        <dbReference type="EMBL" id="KAK8921765.1"/>
    </source>
</evidence>
<dbReference type="AlphaFoldDB" id="A0AAP0B0F5"/>
<dbReference type="EMBL" id="JBBWWQ010000018">
    <property type="protein sequence ID" value="KAK8921765.1"/>
    <property type="molecule type" value="Genomic_DNA"/>
</dbReference>
<keyword evidence="13" id="KW-1185">Reference proteome</keyword>
<dbReference type="InterPro" id="IPR020557">
    <property type="entry name" value="Fumarate_lyase_CS"/>
</dbReference>
<evidence type="ECO:0000256" key="3">
    <source>
        <dbReference type="ARBA" id="ARBA00008273"/>
    </source>
</evidence>
<sequence length="548" mass="61135">METGASPAIPASFFSSSTSLSTVVRRDCSSRVSILPDRTSSPSALRRNFQSHLCCRASMSTSTMTSGTEINGSYPEEFNDSREFSIMSLSPLDGRYAPKIKSLRPFFSEYGLIRFRILVEVRWLIKLSEIPEVEEVPVLSEDARSFLKAIVDKFSIKDALEVKKIEEKTNHDVKAVEYFLKQKCGSCPEVAKVLEFFHFACTSEDINNLAYAISLKEALNTVIFPVMVEISKAISTLAKMNAHIPMLSRTHGQPASPTTLGKEMSVFAVRLCNKGQKFSGLHILGKFAGAVGNYNAHKVAYPNVNWPSIAEEFVTSLGIKFNAYVTQIEPHDYIASLFHAIIEFNNILIDFDRDIWSYISLGYFKQITKSTEVGSSTMPHKVNPIDFENSEGNLSLANAILSELAMKLPISRMQRDLSDSTVLRSIGVGLGHSLLAYLSALQGIQKLQVNEFRLNEDLEHSWEVLAEPIQIVMRRYGIPEPYEKLKDFTRGKAVTKESITELIKGLDLPEKAKSDLLDLIPSSYTGEAEALAKSLDDAVDLLNEFRIQ</sequence>
<name>A0AAP0B0F5_9ASPA</name>
<dbReference type="InterPro" id="IPR047136">
    <property type="entry name" value="PurB_bact"/>
</dbReference>
<evidence type="ECO:0000256" key="6">
    <source>
        <dbReference type="ARBA" id="ARBA00022755"/>
    </source>
</evidence>
<dbReference type="Pfam" id="PF00206">
    <property type="entry name" value="Lyase_1"/>
    <property type="match status" value="1"/>
</dbReference>
<dbReference type="InterPro" id="IPR008948">
    <property type="entry name" value="L-Aspartase-like"/>
</dbReference>
<dbReference type="NCBIfam" id="TIGR00928">
    <property type="entry name" value="purB"/>
    <property type="match status" value="1"/>
</dbReference>
<keyword evidence="6 9" id="KW-0658">Purine biosynthesis</keyword>
<evidence type="ECO:0000256" key="1">
    <source>
        <dbReference type="ARBA" id="ARBA00004706"/>
    </source>
</evidence>
<feature type="domain" description="Adenylosuccinate lyase PurB C-terminal" evidence="11">
    <location>
        <begin position="411"/>
        <end position="525"/>
    </location>
</feature>
<keyword evidence="7 9" id="KW-0456">Lyase</keyword>
<evidence type="ECO:0000259" key="10">
    <source>
        <dbReference type="Pfam" id="PF00206"/>
    </source>
</evidence>
<dbReference type="EC" id="4.3.2.2" evidence="4 9"/>
<dbReference type="InterPro" id="IPR022761">
    <property type="entry name" value="Fumarate_lyase_N"/>
</dbReference>
<evidence type="ECO:0000256" key="8">
    <source>
        <dbReference type="ARBA" id="ARBA00030717"/>
    </source>
</evidence>
<dbReference type="Proteomes" id="UP001418222">
    <property type="component" value="Unassembled WGS sequence"/>
</dbReference>
<evidence type="ECO:0000256" key="2">
    <source>
        <dbReference type="ARBA" id="ARBA00004734"/>
    </source>
</evidence>
<dbReference type="GO" id="GO:0004018">
    <property type="term" value="F:N6-(1,2-dicarboxyethyl)AMP AMP-lyase (fumarate-forming) activity"/>
    <property type="evidence" value="ECO:0007669"/>
    <property type="project" value="InterPro"/>
</dbReference>
<comment type="pathway">
    <text evidence="1 9">Purine metabolism; IMP biosynthesis via de novo pathway; 5-amino-1-(5-phospho-D-ribosyl)imidazole-4-carboxamide from 5-amino-1-(5-phospho-D-ribosyl)imidazole-4-carboxylate: step 2/2.</text>
</comment>
<dbReference type="InterPro" id="IPR013539">
    <property type="entry name" value="PurB_C"/>
</dbReference>
<gene>
    <name evidence="12" type="ORF">KSP39_PZI020774</name>
</gene>
<dbReference type="Gene3D" id="1.20.200.10">
    <property type="entry name" value="Fumarase/aspartase (Central domain)"/>
    <property type="match status" value="1"/>
</dbReference>
<dbReference type="InterPro" id="IPR000362">
    <property type="entry name" value="Fumarate_lyase_fam"/>
</dbReference>
<dbReference type="NCBIfam" id="NF006764">
    <property type="entry name" value="PRK09285.1"/>
    <property type="match status" value="1"/>
</dbReference>
<comment type="similarity">
    <text evidence="3 9">Belongs to the lyase 1 family. Adenylosuccinate lyase subfamily.</text>
</comment>
<reference evidence="12 13" key="1">
    <citation type="journal article" date="2022" name="Nat. Plants">
        <title>Genomes of leafy and leafless Platanthera orchids illuminate the evolution of mycoheterotrophy.</title>
        <authorList>
            <person name="Li M.H."/>
            <person name="Liu K.W."/>
            <person name="Li Z."/>
            <person name="Lu H.C."/>
            <person name="Ye Q.L."/>
            <person name="Zhang D."/>
            <person name="Wang J.Y."/>
            <person name="Li Y.F."/>
            <person name="Zhong Z.M."/>
            <person name="Liu X."/>
            <person name="Yu X."/>
            <person name="Liu D.K."/>
            <person name="Tu X.D."/>
            <person name="Liu B."/>
            <person name="Hao Y."/>
            <person name="Liao X.Y."/>
            <person name="Jiang Y.T."/>
            <person name="Sun W.H."/>
            <person name="Chen J."/>
            <person name="Chen Y.Q."/>
            <person name="Ai Y."/>
            <person name="Zhai J.W."/>
            <person name="Wu S.S."/>
            <person name="Zhou Z."/>
            <person name="Hsiao Y.Y."/>
            <person name="Wu W.L."/>
            <person name="Chen Y.Y."/>
            <person name="Lin Y.F."/>
            <person name="Hsu J.L."/>
            <person name="Li C.Y."/>
            <person name="Wang Z.W."/>
            <person name="Zhao X."/>
            <person name="Zhong W.Y."/>
            <person name="Ma X.K."/>
            <person name="Ma L."/>
            <person name="Huang J."/>
            <person name="Chen G.Z."/>
            <person name="Huang M.Z."/>
            <person name="Huang L."/>
            <person name="Peng D.H."/>
            <person name="Luo Y.B."/>
            <person name="Zou S.Q."/>
            <person name="Chen S.P."/>
            <person name="Lan S."/>
            <person name="Tsai W.C."/>
            <person name="Van de Peer Y."/>
            <person name="Liu Z.J."/>
        </authorList>
    </citation>
    <scope>NUCLEOTIDE SEQUENCE [LARGE SCALE GENOMIC DNA]</scope>
    <source>
        <strain evidence="12">Lor287</strain>
    </source>
</reference>
<dbReference type="PANTHER" id="PTHR43411">
    <property type="entry name" value="ADENYLOSUCCINATE LYASE"/>
    <property type="match status" value="1"/>
</dbReference>
<dbReference type="SUPFAM" id="SSF48557">
    <property type="entry name" value="L-aspartase-like"/>
    <property type="match status" value="1"/>
</dbReference>
<comment type="catalytic activity">
    <reaction evidence="9">
        <text>N(6)-(1,2-dicarboxyethyl)-AMP = fumarate + AMP</text>
        <dbReference type="Rhea" id="RHEA:16853"/>
        <dbReference type="ChEBI" id="CHEBI:29806"/>
        <dbReference type="ChEBI" id="CHEBI:57567"/>
        <dbReference type="ChEBI" id="CHEBI:456215"/>
        <dbReference type="EC" id="4.3.2.2"/>
    </reaction>
</comment>
<proteinExistence type="inferred from homology"/>
<protein>
    <recommendedName>
        <fullName evidence="5 9">Adenylosuccinate lyase</fullName>
        <shortName evidence="9">ASL</shortName>
        <ecNumber evidence="4 9">4.3.2.2</ecNumber>
    </recommendedName>
    <alternativeName>
        <fullName evidence="8 9">Adenylosuccinase</fullName>
    </alternativeName>
</protein>
<evidence type="ECO:0000256" key="5">
    <source>
        <dbReference type="ARBA" id="ARBA00017058"/>
    </source>
</evidence>
<dbReference type="InterPro" id="IPR004769">
    <property type="entry name" value="Pur_lyase"/>
</dbReference>
<comment type="caution">
    <text evidence="12">The sequence shown here is derived from an EMBL/GenBank/DDBJ whole genome shotgun (WGS) entry which is preliminary data.</text>
</comment>
<dbReference type="PROSITE" id="PS00163">
    <property type="entry name" value="FUMARATE_LYASES"/>
    <property type="match status" value="1"/>
</dbReference>
<dbReference type="Gene3D" id="1.10.275.10">
    <property type="entry name" value="Fumarase/aspartase (N-terminal domain)"/>
    <property type="match status" value="1"/>
</dbReference>
<dbReference type="Pfam" id="PF08328">
    <property type="entry name" value="ASL_C"/>
    <property type="match status" value="1"/>
</dbReference>
<evidence type="ECO:0000256" key="4">
    <source>
        <dbReference type="ARBA" id="ARBA00012339"/>
    </source>
</evidence>
<comment type="pathway">
    <text evidence="2 9">Purine metabolism; AMP biosynthesis via de novo pathway; AMP from IMP: step 2/2.</text>
</comment>
<evidence type="ECO:0000256" key="7">
    <source>
        <dbReference type="ARBA" id="ARBA00023239"/>
    </source>
</evidence>
<evidence type="ECO:0000313" key="13">
    <source>
        <dbReference type="Proteomes" id="UP001418222"/>
    </source>
</evidence>
<evidence type="ECO:0000256" key="9">
    <source>
        <dbReference type="RuleBase" id="RU361172"/>
    </source>
</evidence>
<dbReference type="GO" id="GO:0006188">
    <property type="term" value="P:IMP biosynthetic process"/>
    <property type="evidence" value="ECO:0007669"/>
    <property type="project" value="InterPro"/>
</dbReference>
<feature type="domain" description="Fumarate lyase N-terminal" evidence="10">
    <location>
        <begin position="94"/>
        <end position="392"/>
    </location>
</feature>
<accession>A0AAP0B0F5</accession>
<comment type="catalytic activity">
    <reaction evidence="9">
        <text>(2S)-2-[5-amino-1-(5-phospho-beta-D-ribosyl)imidazole-4-carboxamido]succinate = 5-amino-1-(5-phospho-beta-D-ribosyl)imidazole-4-carboxamide + fumarate</text>
        <dbReference type="Rhea" id="RHEA:23920"/>
        <dbReference type="ChEBI" id="CHEBI:29806"/>
        <dbReference type="ChEBI" id="CHEBI:58443"/>
        <dbReference type="ChEBI" id="CHEBI:58475"/>
        <dbReference type="EC" id="4.3.2.2"/>
    </reaction>
</comment>
<dbReference type="CDD" id="cd01598">
    <property type="entry name" value="PurB"/>
    <property type="match status" value="1"/>
</dbReference>
<dbReference type="Gene3D" id="1.10.40.30">
    <property type="entry name" value="Fumarase/aspartase (C-terminal domain)"/>
    <property type="match status" value="1"/>
</dbReference>
<dbReference type="InterPro" id="IPR024083">
    <property type="entry name" value="Fumarase/histidase_N"/>
</dbReference>
<evidence type="ECO:0000259" key="11">
    <source>
        <dbReference type="Pfam" id="PF08328"/>
    </source>
</evidence>
<dbReference type="FunFam" id="1.20.200.10:FF:000004">
    <property type="entry name" value="Adenylosuccinate lyase"/>
    <property type="match status" value="1"/>
</dbReference>
<dbReference type="PANTHER" id="PTHR43411:SF1">
    <property type="entry name" value="ADENYLOSUCCINATE LYASE"/>
    <property type="match status" value="1"/>
</dbReference>
<organism evidence="12 13">
    <name type="scientific">Platanthera zijinensis</name>
    <dbReference type="NCBI Taxonomy" id="2320716"/>
    <lineage>
        <taxon>Eukaryota</taxon>
        <taxon>Viridiplantae</taxon>
        <taxon>Streptophyta</taxon>
        <taxon>Embryophyta</taxon>
        <taxon>Tracheophyta</taxon>
        <taxon>Spermatophyta</taxon>
        <taxon>Magnoliopsida</taxon>
        <taxon>Liliopsida</taxon>
        <taxon>Asparagales</taxon>
        <taxon>Orchidaceae</taxon>
        <taxon>Orchidoideae</taxon>
        <taxon>Orchideae</taxon>
        <taxon>Orchidinae</taxon>
        <taxon>Platanthera</taxon>
    </lineage>
</organism>